<name>A0A5K7XMF7_9BACT</name>
<dbReference type="EMBL" id="AP021861">
    <property type="protein sequence ID" value="BBO35783.1"/>
    <property type="molecule type" value="Genomic_DNA"/>
</dbReference>
<dbReference type="KEGG" id="lpav:PLANPX_5395"/>
<proteinExistence type="predicted"/>
<keyword evidence="1" id="KW-1133">Transmembrane helix</keyword>
<dbReference type="RefSeq" id="WP_172992284.1">
    <property type="nucleotide sequence ID" value="NZ_AP021861.1"/>
</dbReference>
<sequence>MAFDRRPTTAAPAASMSRSFRQLGSDVLTLMELQAELLQLDVREWVHSFIRPLAALLAAAIILLATAPIALLSFGYLLAAKTELPLWGAMITAAATGFALAIISAGIGVWMLKHDRRILDRFSTELRKNVHWLKETLRTTPDDGPR</sequence>
<keyword evidence="1" id="KW-0472">Membrane</keyword>
<dbReference type="AlphaFoldDB" id="A0A5K7XMF7"/>
<feature type="transmembrane region" description="Helical" evidence="1">
    <location>
        <begin position="53"/>
        <end position="78"/>
    </location>
</feature>
<dbReference type="InterPro" id="IPR009937">
    <property type="entry name" value="Phage_holin_3_6"/>
</dbReference>
<keyword evidence="1" id="KW-0812">Transmembrane</keyword>
<keyword evidence="3" id="KW-1185">Reference proteome</keyword>
<feature type="transmembrane region" description="Helical" evidence="1">
    <location>
        <begin position="84"/>
        <end position="112"/>
    </location>
</feature>
<reference evidence="3" key="1">
    <citation type="submission" date="2019-10" db="EMBL/GenBank/DDBJ databases">
        <title>Lacipirellula parvula gen. nov., sp. nov., representing a lineage of planctomycetes widespread in freshwater anoxic habitats, and description of the family Lacipirellulaceae.</title>
        <authorList>
            <person name="Dedysh S.N."/>
            <person name="Kulichevskaya I.S."/>
            <person name="Beletsky A.V."/>
            <person name="Rakitin A.L."/>
            <person name="Mardanov A.V."/>
            <person name="Ivanova A.A."/>
            <person name="Saltykova V.X."/>
            <person name="Rijpstra W.I.C."/>
            <person name="Sinninghe Damste J.S."/>
            <person name="Ravin N.V."/>
        </authorList>
    </citation>
    <scope>NUCLEOTIDE SEQUENCE [LARGE SCALE GENOMIC DNA]</scope>
    <source>
        <strain evidence="3">PX69</strain>
    </source>
</reference>
<accession>A0A5K7XMF7</accession>
<evidence type="ECO:0000313" key="3">
    <source>
        <dbReference type="Proteomes" id="UP000326837"/>
    </source>
</evidence>
<organism evidence="2 3">
    <name type="scientific">Lacipirellula parvula</name>
    <dbReference type="NCBI Taxonomy" id="2650471"/>
    <lineage>
        <taxon>Bacteria</taxon>
        <taxon>Pseudomonadati</taxon>
        <taxon>Planctomycetota</taxon>
        <taxon>Planctomycetia</taxon>
        <taxon>Pirellulales</taxon>
        <taxon>Lacipirellulaceae</taxon>
        <taxon>Lacipirellula</taxon>
    </lineage>
</organism>
<dbReference type="Pfam" id="PF07332">
    <property type="entry name" value="Phage_holin_3_6"/>
    <property type="match status" value="1"/>
</dbReference>
<evidence type="ECO:0000256" key="1">
    <source>
        <dbReference type="SAM" id="Phobius"/>
    </source>
</evidence>
<evidence type="ECO:0000313" key="2">
    <source>
        <dbReference type="EMBL" id="BBO35783.1"/>
    </source>
</evidence>
<gene>
    <name evidence="2" type="ORF">PLANPX_5395</name>
</gene>
<protein>
    <recommendedName>
        <fullName evidence="4">Phage holin family protein</fullName>
    </recommendedName>
</protein>
<dbReference type="Proteomes" id="UP000326837">
    <property type="component" value="Chromosome"/>
</dbReference>
<evidence type="ECO:0008006" key="4">
    <source>
        <dbReference type="Google" id="ProtNLM"/>
    </source>
</evidence>